<accession>A0ABP8ND77</accession>
<reference evidence="3" key="1">
    <citation type="journal article" date="2019" name="Int. J. Syst. Evol. Microbiol.">
        <title>The Global Catalogue of Microorganisms (GCM) 10K type strain sequencing project: providing services to taxonomists for standard genome sequencing and annotation.</title>
        <authorList>
            <consortium name="The Broad Institute Genomics Platform"/>
            <consortium name="The Broad Institute Genome Sequencing Center for Infectious Disease"/>
            <person name="Wu L."/>
            <person name="Ma J."/>
        </authorList>
    </citation>
    <scope>NUCLEOTIDE SEQUENCE [LARGE SCALE GENOMIC DNA]</scope>
    <source>
        <strain evidence="3">JCM 32105</strain>
    </source>
</reference>
<proteinExistence type="predicted"/>
<protein>
    <submittedName>
        <fullName evidence="2">DUF393 domain-containing protein</fullName>
    </submittedName>
</protein>
<dbReference type="PANTHER" id="PTHR33639">
    <property type="entry name" value="THIOL-DISULFIDE OXIDOREDUCTASE DCC"/>
    <property type="match status" value="1"/>
</dbReference>
<keyword evidence="1" id="KW-0812">Transmembrane</keyword>
<evidence type="ECO:0000313" key="2">
    <source>
        <dbReference type="EMBL" id="GAA4463635.1"/>
    </source>
</evidence>
<dbReference type="Pfam" id="PF04134">
    <property type="entry name" value="DCC1-like"/>
    <property type="match status" value="1"/>
</dbReference>
<dbReference type="RefSeq" id="WP_345080213.1">
    <property type="nucleotide sequence ID" value="NZ_BAABFA010000008.1"/>
</dbReference>
<dbReference type="Proteomes" id="UP001500067">
    <property type="component" value="Unassembled WGS sequence"/>
</dbReference>
<evidence type="ECO:0000313" key="3">
    <source>
        <dbReference type="Proteomes" id="UP001500067"/>
    </source>
</evidence>
<gene>
    <name evidence="2" type="ORF">GCM10023093_12580</name>
</gene>
<dbReference type="InterPro" id="IPR007263">
    <property type="entry name" value="DCC1-like"/>
</dbReference>
<name>A0ABP8ND77_9BACT</name>
<dbReference type="PANTHER" id="PTHR33639:SF2">
    <property type="entry name" value="DUF393 DOMAIN-CONTAINING PROTEIN"/>
    <property type="match status" value="1"/>
</dbReference>
<sequence>MRIAIKPRPVLYFDGVCNLCERSVQFVIRNDKKQLFRFATLSSAAGQEALQHGNIAATKVGSVVLYFRGRYYTRSAAALHTLRLLGGLWQLLFVFMLVPPFIRDRVYDHIAANRYKWFGRKEECMIPTPELQERFLS</sequence>
<keyword evidence="1" id="KW-0472">Membrane</keyword>
<dbReference type="EMBL" id="BAABFA010000008">
    <property type="protein sequence ID" value="GAA4463635.1"/>
    <property type="molecule type" value="Genomic_DNA"/>
</dbReference>
<organism evidence="2 3">
    <name type="scientific">Nemorincola caseinilytica</name>
    <dbReference type="NCBI Taxonomy" id="2054315"/>
    <lineage>
        <taxon>Bacteria</taxon>
        <taxon>Pseudomonadati</taxon>
        <taxon>Bacteroidota</taxon>
        <taxon>Chitinophagia</taxon>
        <taxon>Chitinophagales</taxon>
        <taxon>Chitinophagaceae</taxon>
        <taxon>Nemorincola</taxon>
    </lineage>
</organism>
<keyword evidence="1" id="KW-1133">Transmembrane helix</keyword>
<comment type="caution">
    <text evidence="2">The sequence shown here is derived from an EMBL/GenBank/DDBJ whole genome shotgun (WGS) entry which is preliminary data.</text>
</comment>
<keyword evidence="3" id="KW-1185">Reference proteome</keyword>
<evidence type="ECO:0000256" key="1">
    <source>
        <dbReference type="SAM" id="Phobius"/>
    </source>
</evidence>
<dbReference type="InterPro" id="IPR052927">
    <property type="entry name" value="DCC_oxidoreductase"/>
</dbReference>
<feature type="transmembrane region" description="Helical" evidence="1">
    <location>
        <begin position="77"/>
        <end position="98"/>
    </location>
</feature>